<gene>
    <name evidence="1" type="ORF">PBRA_002085</name>
    <name evidence="2" type="ORF">PLBR_LOCUS455</name>
</gene>
<reference evidence="1 3" key="1">
    <citation type="submission" date="2015-02" db="EMBL/GenBank/DDBJ databases">
        <authorList>
            <person name="Chooi Y.-H."/>
        </authorList>
    </citation>
    <scope>NUCLEOTIDE SEQUENCE [LARGE SCALE GENOMIC DNA]</scope>
    <source>
        <strain evidence="1">E3</strain>
    </source>
</reference>
<proteinExistence type="predicted"/>
<geneLocation type="mitochondrion" evidence="2"/>
<evidence type="ECO:0000313" key="1">
    <source>
        <dbReference type="EMBL" id="CEP01479.1"/>
    </source>
</evidence>
<accession>A0A0G4J280</accession>
<dbReference type="EMBL" id="CDSF01000112">
    <property type="protein sequence ID" value="CEP01479.1"/>
    <property type="molecule type" value="Genomic_DNA"/>
</dbReference>
<evidence type="ECO:0000313" key="2">
    <source>
        <dbReference type="EMBL" id="SPQ93240.1"/>
    </source>
</evidence>
<sequence length="154" mass="18286">MSGSKAGRFWQHRLLSPAPHQKIKIFEHDKPQRPSLPLESLPDPPFAQERWSVVKSTLQQMFKRFEVSQDMQMAILVLDKRKRAICWFEKDQKRIKWPTDYVLVDDVLKKEFPKPIHIGVIKGWHAISLRRNDKVVLTIQPHQHELDMVRMLTM</sequence>
<keyword evidence="2" id="KW-0496">Mitochondrion</keyword>
<evidence type="ECO:0000313" key="4">
    <source>
        <dbReference type="Proteomes" id="UP000290189"/>
    </source>
</evidence>
<organism evidence="1 3">
    <name type="scientific">Plasmodiophora brassicae</name>
    <name type="common">Clubroot disease agent</name>
    <dbReference type="NCBI Taxonomy" id="37360"/>
    <lineage>
        <taxon>Eukaryota</taxon>
        <taxon>Sar</taxon>
        <taxon>Rhizaria</taxon>
        <taxon>Endomyxa</taxon>
        <taxon>Phytomyxea</taxon>
        <taxon>Plasmodiophorida</taxon>
        <taxon>Plasmodiophoridae</taxon>
        <taxon>Plasmodiophora</taxon>
    </lineage>
</organism>
<dbReference type="EMBL" id="OVEO01000001">
    <property type="protein sequence ID" value="SPQ93240.1"/>
    <property type="molecule type" value="Genomic_DNA"/>
</dbReference>
<dbReference type="Proteomes" id="UP000039324">
    <property type="component" value="Unassembled WGS sequence"/>
</dbReference>
<reference evidence="2 4" key="2">
    <citation type="submission" date="2018-03" db="EMBL/GenBank/DDBJ databases">
        <authorList>
            <person name="Fogelqvist J."/>
        </authorList>
    </citation>
    <scope>NUCLEOTIDE SEQUENCE [LARGE SCALE GENOMIC DNA]</scope>
</reference>
<dbReference type="Proteomes" id="UP000290189">
    <property type="component" value="Unassembled WGS sequence"/>
</dbReference>
<dbReference type="AlphaFoldDB" id="A0A0G4J280"/>
<evidence type="ECO:0000313" key="3">
    <source>
        <dbReference type="Proteomes" id="UP000039324"/>
    </source>
</evidence>
<keyword evidence="3" id="KW-1185">Reference proteome</keyword>
<name>A0A0G4J280_PLABS</name>
<protein>
    <submittedName>
        <fullName evidence="1">Uncharacterized protein</fullName>
    </submittedName>
</protein>